<dbReference type="InterPro" id="IPR013783">
    <property type="entry name" value="Ig-like_fold"/>
</dbReference>
<gene>
    <name evidence="2" type="ORF">JIN82_15325</name>
</gene>
<reference evidence="2" key="1">
    <citation type="submission" date="2021-01" db="EMBL/GenBank/DDBJ databases">
        <title>Modified the classification status of verrucomicrobia.</title>
        <authorList>
            <person name="Feng X."/>
        </authorList>
    </citation>
    <scope>NUCLEOTIDE SEQUENCE</scope>
    <source>
        <strain evidence="2">_KCTC 22039</strain>
    </source>
</reference>
<name>A0A8J7SN76_9BACT</name>
<dbReference type="InterPro" id="IPR019282">
    <property type="entry name" value="Glycoamylase-like_cons_dom"/>
</dbReference>
<dbReference type="Proteomes" id="UP000624703">
    <property type="component" value="Unassembled WGS sequence"/>
</dbReference>
<evidence type="ECO:0000313" key="3">
    <source>
        <dbReference type="Proteomes" id="UP000624703"/>
    </source>
</evidence>
<dbReference type="Gene3D" id="1.50.10.140">
    <property type="match status" value="1"/>
</dbReference>
<comment type="caution">
    <text evidence="2">The sequence shown here is derived from an EMBL/GenBank/DDBJ whole genome shotgun (WGS) entry which is preliminary data.</text>
</comment>
<evidence type="ECO:0000259" key="1">
    <source>
        <dbReference type="Pfam" id="PF10091"/>
    </source>
</evidence>
<sequence length="571" mass="64810">MQFLHFPTRIQGITVRARSSPARRHITTYPPSMISRNSIAPMWGLMLLVFLTGFQLGSAAMKPIPIRQIEALPRTMRVDIMWQESLDQQTWQLPLVYEIERSSSKNGKFSKIHDGYLQLPMYSDYIGKAKKTFYYRVRSIVPNRGKAKSKSSSNTSKWSKVVSATTAAYNKEQFLTEIQEAGFRYFYHHAHPVCGLALEGAPNRSKSIVATGASSMGMFNIIVGVRRGFITREEGAARVLKILTFLNEKAERHHGAFSHWMDGTSGKIVRFSKKDDGVDLVETAFLAQSFIMMREAFSDDNPTELKIRETADKLWRDIQWDFFVQTDKKSGKKYLAWHWSPTTGFEQTMKITGFNESQIVYLLAMVSPTHPISHKIYKSGWQGGRYSTPRKVLDVDVELGGKIGGPLFFLHYSYMGLDPRKISHNGKSYFDHFTAITQVQKNYALSMADKFKGYDKMWGITASYGPDGYFAHAPNHGDNGTIAPTAALSSMPYLPDEVFNCAIEMYRKAGKLWGPFGFYDSFNLERNWVAPGYLGIDVGPIAPMIENHRTGMCWKIFMRAPELKKLKGLTL</sequence>
<dbReference type="Pfam" id="PF10091">
    <property type="entry name" value="Glycoamylase"/>
    <property type="match status" value="1"/>
</dbReference>
<feature type="domain" description="Glycoamylase-like" evidence="1">
    <location>
        <begin position="350"/>
        <end position="560"/>
    </location>
</feature>
<accession>A0A8J7SN76</accession>
<dbReference type="EMBL" id="JAENIM010000046">
    <property type="protein sequence ID" value="MBK1792535.1"/>
    <property type="molecule type" value="Genomic_DNA"/>
</dbReference>
<dbReference type="AlphaFoldDB" id="A0A8J7SN76"/>
<dbReference type="Gene3D" id="2.60.40.10">
    <property type="entry name" value="Immunoglobulins"/>
    <property type="match status" value="1"/>
</dbReference>
<protein>
    <recommendedName>
        <fullName evidence="1">Glycoamylase-like domain-containing protein</fullName>
    </recommendedName>
</protein>
<evidence type="ECO:0000313" key="2">
    <source>
        <dbReference type="EMBL" id="MBK1792535.1"/>
    </source>
</evidence>
<organism evidence="2 3">
    <name type="scientific">Persicirhabdus sediminis</name>
    <dbReference type="NCBI Taxonomy" id="454144"/>
    <lineage>
        <taxon>Bacteria</taxon>
        <taxon>Pseudomonadati</taxon>
        <taxon>Verrucomicrobiota</taxon>
        <taxon>Verrucomicrobiia</taxon>
        <taxon>Verrucomicrobiales</taxon>
        <taxon>Verrucomicrobiaceae</taxon>
        <taxon>Persicirhabdus</taxon>
    </lineage>
</organism>
<dbReference type="RefSeq" id="WP_200312549.1">
    <property type="nucleotide sequence ID" value="NZ_JAENIM010000046.1"/>
</dbReference>
<proteinExistence type="predicted"/>
<keyword evidence="3" id="KW-1185">Reference proteome</keyword>